<keyword evidence="5" id="KW-1185">Reference proteome</keyword>
<dbReference type="Proteomes" id="UP000233565">
    <property type="component" value="Unassembled WGS sequence"/>
</dbReference>
<dbReference type="InterPro" id="IPR006311">
    <property type="entry name" value="TAT_signal"/>
</dbReference>
<evidence type="ECO:0000313" key="2">
    <source>
        <dbReference type="EMBL" id="PKH40669.1"/>
    </source>
</evidence>
<evidence type="ECO:0000313" key="5">
    <source>
        <dbReference type="Proteomes" id="UP000233565"/>
    </source>
</evidence>
<dbReference type="SUPFAM" id="SSF51658">
    <property type="entry name" value="Xylose isomerase-like"/>
    <property type="match status" value="1"/>
</dbReference>
<dbReference type="InterPro" id="IPR036237">
    <property type="entry name" value="Xyl_isomerase-like_sf"/>
</dbReference>
<reference evidence="2 5" key="2">
    <citation type="submission" date="2017-12" db="EMBL/GenBank/DDBJ databases">
        <title>Pharmacopeia of the Arctic Ocean.</title>
        <authorList>
            <person name="Collins E."/>
            <person name="Ducluzeau A.-L."/>
        </authorList>
    </citation>
    <scope>NUCLEOTIDE SEQUENCE [LARGE SCALE GENOMIC DNA]</scope>
    <source>
        <strain evidence="2 5">DSM 23325</strain>
    </source>
</reference>
<dbReference type="Pfam" id="PF01261">
    <property type="entry name" value="AP_endonuc_2"/>
    <property type="match status" value="1"/>
</dbReference>
<evidence type="ECO:0000259" key="1">
    <source>
        <dbReference type="Pfam" id="PF01261"/>
    </source>
</evidence>
<dbReference type="GO" id="GO:0016853">
    <property type="term" value="F:isomerase activity"/>
    <property type="evidence" value="ECO:0007669"/>
    <property type="project" value="UniProtKB-KW"/>
</dbReference>
<dbReference type="InterPro" id="IPR013022">
    <property type="entry name" value="Xyl_isomerase-like_TIM-brl"/>
</dbReference>
<evidence type="ECO:0000313" key="4">
    <source>
        <dbReference type="Proteomes" id="UP000199113"/>
    </source>
</evidence>
<dbReference type="Proteomes" id="UP000199113">
    <property type="component" value="Unassembled WGS sequence"/>
</dbReference>
<dbReference type="EMBL" id="FOKC01000005">
    <property type="protein sequence ID" value="SFB23564.1"/>
    <property type="molecule type" value="Genomic_DNA"/>
</dbReference>
<dbReference type="PANTHER" id="PTHR12110:SF41">
    <property type="entry name" value="INOSOSE DEHYDRATASE"/>
    <property type="match status" value="1"/>
</dbReference>
<dbReference type="Gene3D" id="3.20.20.150">
    <property type="entry name" value="Divalent-metal-dependent TIM barrel enzymes"/>
    <property type="match status" value="1"/>
</dbReference>
<proteinExistence type="predicted"/>
<dbReference type="EMBL" id="PJBV01000017">
    <property type="protein sequence ID" value="PKH40669.1"/>
    <property type="molecule type" value="Genomic_DNA"/>
</dbReference>
<gene>
    <name evidence="2" type="ORF">CXG46_11800</name>
    <name evidence="3" type="ORF">SAMN05192575_105244</name>
</gene>
<dbReference type="STRING" id="748909.SAMN05192575_105244"/>
<protein>
    <submittedName>
        <fullName evidence="3">Sugar phosphate isomerase/epimerase</fullName>
    </submittedName>
</protein>
<accession>A0A1I0ZD40</accession>
<feature type="domain" description="Xylose isomerase-like TIM barrel" evidence="1">
    <location>
        <begin position="93"/>
        <end position="311"/>
    </location>
</feature>
<dbReference type="OrthoDB" id="5182842at2"/>
<name>A0A1I0ZD40_9ACTN</name>
<dbReference type="RefSeq" id="WP_091199030.1">
    <property type="nucleotide sequence ID" value="NZ_FOKC01000005.1"/>
</dbReference>
<evidence type="ECO:0000313" key="3">
    <source>
        <dbReference type="EMBL" id="SFB23564.1"/>
    </source>
</evidence>
<dbReference type="InterPro" id="IPR050312">
    <property type="entry name" value="IolE/XylAMocC-like"/>
</dbReference>
<dbReference type="PROSITE" id="PS51318">
    <property type="entry name" value="TAT"/>
    <property type="match status" value="1"/>
</dbReference>
<organism evidence="3 4">
    <name type="scientific">Nocardioides alpinus</name>
    <dbReference type="NCBI Taxonomy" id="748909"/>
    <lineage>
        <taxon>Bacteria</taxon>
        <taxon>Bacillati</taxon>
        <taxon>Actinomycetota</taxon>
        <taxon>Actinomycetes</taxon>
        <taxon>Propionibacteriales</taxon>
        <taxon>Nocardioidaceae</taxon>
        <taxon>Nocardioides</taxon>
    </lineage>
</organism>
<keyword evidence="3" id="KW-0413">Isomerase</keyword>
<sequence length="344" mass="37582">MCFGYDGDAALRESLERKGASRRGLMRGAVAGAAGATMLTAGSPAFAAKPGKGPGHGHGHGRQREVPTDLISIQLYTLRAAMTSDVSIKQQLDQLATFGYQRVERAGLYPAATGLDTAAKLKAEFDARGIWASSSHDGISTTTPNGPVLDPVALNKKLDDAQTFRQKYINVPYLNSPNKSDWQMWAEQMNTEARVARQRGLRYGYHNHAHEFTIKFPDGTTPWDVLTSELDPQLVHLEVDLYWAYTAGVNTGAVDPLAFANEVIRTAPQAVRQYHVKDRHGADAAVLYGQTPGDMADLGLGVIDFPAIFDKHQVEEYIVENDTPDFKPAATANTGFRYLEGLDF</sequence>
<dbReference type="PANTHER" id="PTHR12110">
    <property type="entry name" value="HYDROXYPYRUVATE ISOMERASE"/>
    <property type="match status" value="1"/>
</dbReference>
<reference evidence="3" key="1">
    <citation type="submission" date="2016-10" db="EMBL/GenBank/DDBJ databases">
        <authorList>
            <person name="de Groot N.N."/>
        </authorList>
    </citation>
    <scope>NUCLEOTIDE SEQUENCE [LARGE SCALE GENOMIC DNA]</scope>
    <source>
        <strain evidence="3">CGMCC 1.10697</strain>
    </source>
</reference>
<dbReference type="AlphaFoldDB" id="A0A1I0ZD40"/>